<feature type="signal peptide" evidence="2">
    <location>
        <begin position="1"/>
        <end position="24"/>
    </location>
</feature>
<dbReference type="Proteomes" id="UP000294200">
    <property type="component" value="Unassembled WGS sequence"/>
</dbReference>
<organism evidence="3 4">
    <name type="scientific">Paraburkholderia steynii</name>
    <dbReference type="NCBI Taxonomy" id="1245441"/>
    <lineage>
        <taxon>Bacteria</taxon>
        <taxon>Pseudomonadati</taxon>
        <taxon>Pseudomonadota</taxon>
        <taxon>Betaproteobacteria</taxon>
        <taxon>Burkholderiales</taxon>
        <taxon>Burkholderiaceae</taxon>
        <taxon>Paraburkholderia</taxon>
    </lineage>
</organism>
<sequence length="103" mass="11420">MRNLTRSCSTLAALAFLLSGYAAAGAPHSGPHLSPTECRDLAEIKSNAPRTKSQQRSELSALRKAGYNPSPWHDDPHYPANLHAAQRQVDHWFETDCKQLQPQ</sequence>
<evidence type="ECO:0000313" key="4">
    <source>
        <dbReference type="Proteomes" id="UP000294200"/>
    </source>
</evidence>
<accession>A0A4R0XEZ8</accession>
<protein>
    <recommendedName>
        <fullName evidence="5">DUF4148 domain-containing protein</fullName>
    </recommendedName>
</protein>
<evidence type="ECO:0008006" key="5">
    <source>
        <dbReference type="Google" id="ProtNLM"/>
    </source>
</evidence>
<comment type="caution">
    <text evidence="3">The sequence shown here is derived from an EMBL/GenBank/DDBJ whole genome shotgun (WGS) entry which is preliminary data.</text>
</comment>
<dbReference type="InterPro" id="IPR025421">
    <property type="entry name" value="DUF4148"/>
</dbReference>
<keyword evidence="4" id="KW-1185">Reference proteome</keyword>
<dbReference type="AlphaFoldDB" id="A0A4R0XEZ8"/>
<name>A0A4R0XEZ8_9BURK</name>
<proteinExistence type="predicted"/>
<feature type="compositionally biased region" description="Polar residues" evidence="1">
    <location>
        <begin position="48"/>
        <end position="58"/>
    </location>
</feature>
<dbReference type="EMBL" id="MWML01000018">
    <property type="protein sequence ID" value="TCG09083.1"/>
    <property type="molecule type" value="Genomic_DNA"/>
</dbReference>
<dbReference type="Pfam" id="PF13663">
    <property type="entry name" value="DUF4148"/>
    <property type="match status" value="1"/>
</dbReference>
<feature type="chain" id="PRO_5020988421" description="DUF4148 domain-containing protein" evidence="2">
    <location>
        <begin position="25"/>
        <end position="103"/>
    </location>
</feature>
<evidence type="ECO:0000256" key="1">
    <source>
        <dbReference type="SAM" id="MobiDB-lite"/>
    </source>
</evidence>
<gene>
    <name evidence="3" type="ORF">BZM27_07650</name>
</gene>
<reference evidence="3 4" key="1">
    <citation type="submission" date="2017-02" db="EMBL/GenBank/DDBJ databases">
        <title>Paraburkholderia sophoroidis sp. nov. and Paraburkholderia steynii sp. nov. rhizobial symbionts of the fynbos legume Hypocalyptus sophoroides.</title>
        <authorList>
            <person name="Steenkamp E.T."/>
            <person name="Beukes C.W."/>
            <person name="Van Zyl E."/>
            <person name="Avontuur J."/>
            <person name="Chan W.Y."/>
            <person name="Hassen A."/>
            <person name="Palmer M."/>
            <person name="Mthombeni L."/>
            <person name="Phalane F."/>
            <person name="Sereme K."/>
            <person name="Venter S.N."/>
        </authorList>
    </citation>
    <scope>NUCLEOTIDE SEQUENCE [LARGE SCALE GENOMIC DNA]</scope>
    <source>
        <strain evidence="3 4">HC1.1ba</strain>
    </source>
</reference>
<evidence type="ECO:0000313" key="3">
    <source>
        <dbReference type="EMBL" id="TCG09083.1"/>
    </source>
</evidence>
<keyword evidence="2" id="KW-0732">Signal</keyword>
<feature type="region of interest" description="Disordered" evidence="1">
    <location>
        <begin position="45"/>
        <end position="79"/>
    </location>
</feature>
<evidence type="ECO:0000256" key="2">
    <source>
        <dbReference type="SAM" id="SignalP"/>
    </source>
</evidence>